<feature type="region of interest" description="Disordered" evidence="1">
    <location>
        <begin position="81"/>
        <end position="105"/>
    </location>
</feature>
<evidence type="ECO:0000256" key="1">
    <source>
        <dbReference type="SAM" id="MobiDB-lite"/>
    </source>
</evidence>
<dbReference type="EMBL" id="JASNQZ010000012">
    <property type="protein sequence ID" value="KAL0949627.1"/>
    <property type="molecule type" value="Genomic_DNA"/>
</dbReference>
<evidence type="ECO:0000313" key="3">
    <source>
        <dbReference type="EMBL" id="KAL0949627.1"/>
    </source>
</evidence>
<comment type="caution">
    <text evidence="3">The sequence shown here is derived from an EMBL/GenBank/DDBJ whole genome shotgun (WGS) entry which is preliminary data.</text>
</comment>
<keyword evidence="2" id="KW-1133">Transmembrane helix</keyword>
<gene>
    <name evidence="3" type="ORF">HGRIS_009672</name>
</gene>
<sequence>MSSMPPPPPPTKGKTPSPHAQWYADIVPAMVPIALIGSAIYLALQLAQVTLSQEKFVDEAEVRIAALEAEIRALEEQRQLASTSASAPLTKLPQDTSRASRWWWS</sequence>
<evidence type="ECO:0000256" key="2">
    <source>
        <dbReference type="SAM" id="Phobius"/>
    </source>
</evidence>
<keyword evidence="2" id="KW-0812">Transmembrane</keyword>
<keyword evidence="4" id="KW-1185">Reference proteome</keyword>
<evidence type="ECO:0000313" key="4">
    <source>
        <dbReference type="Proteomes" id="UP001556367"/>
    </source>
</evidence>
<protein>
    <submittedName>
        <fullName evidence="3">Uncharacterized protein</fullName>
    </submittedName>
</protein>
<keyword evidence="2" id="KW-0472">Membrane</keyword>
<organism evidence="3 4">
    <name type="scientific">Hohenbuehelia grisea</name>
    <dbReference type="NCBI Taxonomy" id="104357"/>
    <lineage>
        <taxon>Eukaryota</taxon>
        <taxon>Fungi</taxon>
        <taxon>Dikarya</taxon>
        <taxon>Basidiomycota</taxon>
        <taxon>Agaricomycotina</taxon>
        <taxon>Agaricomycetes</taxon>
        <taxon>Agaricomycetidae</taxon>
        <taxon>Agaricales</taxon>
        <taxon>Pleurotineae</taxon>
        <taxon>Pleurotaceae</taxon>
        <taxon>Hohenbuehelia</taxon>
    </lineage>
</organism>
<proteinExistence type="predicted"/>
<dbReference type="Proteomes" id="UP001556367">
    <property type="component" value="Unassembled WGS sequence"/>
</dbReference>
<feature type="transmembrane region" description="Helical" evidence="2">
    <location>
        <begin position="20"/>
        <end position="44"/>
    </location>
</feature>
<accession>A0ABR3J1V2</accession>
<reference evidence="4" key="1">
    <citation type="submission" date="2024-06" db="EMBL/GenBank/DDBJ databases">
        <title>Multi-omics analyses provide insights into the biosynthesis of the anticancer antibiotic pleurotin in Hohenbuehelia grisea.</title>
        <authorList>
            <person name="Weaver J.A."/>
            <person name="Alberti F."/>
        </authorList>
    </citation>
    <scope>NUCLEOTIDE SEQUENCE [LARGE SCALE GENOMIC DNA]</scope>
    <source>
        <strain evidence="4">T-177</strain>
    </source>
</reference>
<name>A0ABR3J1V2_9AGAR</name>
<feature type="compositionally biased region" description="Polar residues" evidence="1">
    <location>
        <begin position="81"/>
        <end position="99"/>
    </location>
</feature>